<dbReference type="AlphaFoldDB" id="A0A397IST0"/>
<dbReference type="InterPro" id="IPR031459">
    <property type="entry name" value="Coa2"/>
</dbReference>
<evidence type="ECO:0000313" key="2">
    <source>
        <dbReference type="Proteomes" id="UP000266861"/>
    </source>
</evidence>
<organism evidence="1 2">
    <name type="scientific">Diversispora epigaea</name>
    <dbReference type="NCBI Taxonomy" id="1348612"/>
    <lineage>
        <taxon>Eukaryota</taxon>
        <taxon>Fungi</taxon>
        <taxon>Fungi incertae sedis</taxon>
        <taxon>Mucoromycota</taxon>
        <taxon>Glomeromycotina</taxon>
        <taxon>Glomeromycetes</taxon>
        <taxon>Diversisporales</taxon>
        <taxon>Diversisporaceae</taxon>
        <taxon>Diversispora</taxon>
    </lineage>
</organism>
<protein>
    <submittedName>
        <fullName evidence="1">Uncharacterized protein</fullName>
    </submittedName>
</protein>
<dbReference type="Proteomes" id="UP000266861">
    <property type="component" value="Unassembled WGS sequence"/>
</dbReference>
<keyword evidence="2" id="KW-1185">Reference proteome</keyword>
<dbReference type="GO" id="GO:0033617">
    <property type="term" value="P:mitochondrial respiratory chain complex IV assembly"/>
    <property type="evidence" value="ECO:0007669"/>
    <property type="project" value="InterPro"/>
</dbReference>
<dbReference type="Pfam" id="PF17051">
    <property type="entry name" value="COA2"/>
    <property type="match status" value="1"/>
</dbReference>
<comment type="caution">
    <text evidence="1">The sequence shown here is derived from an EMBL/GenBank/DDBJ whole genome shotgun (WGS) entry which is preliminary data.</text>
</comment>
<proteinExistence type="predicted"/>
<dbReference type="EMBL" id="PQFF01000196">
    <property type="protein sequence ID" value="RHZ75740.1"/>
    <property type="molecule type" value="Genomic_DNA"/>
</dbReference>
<dbReference type="GO" id="GO:0005739">
    <property type="term" value="C:mitochondrion"/>
    <property type="evidence" value="ECO:0007669"/>
    <property type="project" value="GOC"/>
</dbReference>
<sequence>MHSLPTRLTAAQKSKITLSLFATVALFAVFTVAAPPFLPCPAFDETKRRAMFEERLKAEKLTENSNIFGRMQNI</sequence>
<reference evidence="1 2" key="1">
    <citation type="submission" date="2018-08" db="EMBL/GenBank/DDBJ databases">
        <title>Genome and evolution of the arbuscular mycorrhizal fungus Diversispora epigaea (formerly Glomus versiforme) and its bacterial endosymbionts.</title>
        <authorList>
            <person name="Sun X."/>
            <person name="Fei Z."/>
            <person name="Harrison M."/>
        </authorList>
    </citation>
    <scope>NUCLEOTIDE SEQUENCE [LARGE SCALE GENOMIC DNA]</scope>
    <source>
        <strain evidence="1 2">IT104</strain>
    </source>
</reference>
<name>A0A397IST0_9GLOM</name>
<evidence type="ECO:0000313" key="1">
    <source>
        <dbReference type="EMBL" id="RHZ75740.1"/>
    </source>
</evidence>
<accession>A0A397IST0</accession>
<dbReference type="OrthoDB" id="2284165at2759"/>
<gene>
    <name evidence="1" type="ORF">Glove_209g167</name>
</gene>